<protein>
    <recommendedName>
        <fullName evidence="2">Endonuclease/exonuclease/phosphatase domain-containing protein</fullName>
    </recommendedName>
</protein>
<dbReference type="AlphaFoldDB" id="K4FQQ8"/>
<reference evidence="3" key="1">
    <citation type="journal article" date="2012" name="Genetics">
        <title>Independent FLC Mutations as Causes of Flowering-Time Variation in Arabidopsis thaliana and Capsella rubella.</title>
        <authorList>
            <person name="Guo Y.L."/>
            <person name="Todesco M."/>
            <person name="Hagmann J."/>
            <person name="Das S."/>
            <person name="Weigel D."/>
        </authorList>
    </citation>
    <scope>NUCLEOTIDE SEQUENCE</scope>
</reference>
<evidence type="ECO:0000313" key="3">
    <source>
        <dbReference type="EMBL" id="AFJ66197.1"/>
    </source>
</evidence>
<accession>K4FQQ8</accession>
<gene>
    <name evidence="3" type="ORF">7G9.16</name>
</gene>
<dbReference type="InterPro" id="IPR005135">
    <property type="entry name" value="Endo/exonuclease/phosphatase"/>
</dbReference>
<dbReference type="EMBL" id="JX003247">
    <property type="protein sequence ID" value="AFJ66197.1"/>
    <property type="molecule type" value="Genomic_DNA"/>
</dbReference>
<dbReference type="Pfam" id="PF03372">
    <property type="entry name" value="Exo_endo_phos"/>
    <property type="match status" value="1"/>
</dbReference>
<proteinExistence type="predicted"/>
<sequence length="671" mass="76210">MLTTSLAWEEPIEFIINLHWKGSCRDILIDLTGKDFRKLQSSKYVDDEVLVYSIKKFWRCQLSFNRPCGGDSSSSGKGTGPSSSDTEVNMDGAKTEEKEEIQGKRKQEYHSRHKGPKKPIVVTKKNSSKGSHHNKPSTRASSGKHQIIMTSFFASNTRGFNNTRKHDLVSTWLNTTKPDFGCLLETRVQKQVSPAIIAKVFPAGTVLIIMTTIVWVESSLSGLRRITLWQDLVRTKDTFIAPTTLWVILGDFNEILAPSEHSRSADQLLDTAVFLDRTQFLAPLVIRTIPDVWSKSCCLRGIRDLNRLASMEEKFYQQKSHINWLQNGDRNTAFFQRSVTSRRSKNNIYSVNSRAGITLSSPSDIKQEFVDYFQDFLQTPSIPCNLSTEDIQQYIDFRCPENLAQQLVARVSPEEIKHTLFSMPKNKSSGPDGFTPEFFQASWAIIGPEFVIAFQSYFLHGFMPRGVNATTLTLIPKVEGPTTLTDYRPIACCNVIYKVISKILANRLLLDGFFLHLHQRLYHPLCSDLKLNHLSFADDMSIFMDGTTRSLSGVLSVLDSFADIRDGHSTSFWFDIWIHNRHLFDVFGDSGFISFGLHRGASVADATAHASIYHIWLERNRRIHQNAAVSAAFLQQRIEYGITKMVDLLHLTVDSKLADIPSKWQQRHSRQ</sequence>
<feature type="domain" description="Endonuclease/exonuclease/phosphatase" evidence="2">
    <location>
        <begin position="156"/>
        <end position="276"/>
    </location>
</feature>
<feature type="compositionally biased region" description="Basic and acidic residues" evidence="1">
    <location>
        <begin position="93"/>
        <end position="110"/>
    </location>
</feature>
<evidence type="ECO:0000259" key="2">
    <source>
        <dbReference type="Pfam" id="PF03372"/>
    </source>
</evidence>
<feature type="compositionally biased region" description="Basic residues" evidence="1">
    <location>
        <begin position="126"/>
        <end position="136"/>
    </location>
</feature>
<feature type="compositionally biased region" description="Low complexity" evidence="1">
    <location>
        <begin position="69"/>
        <end position="84"/>
    </location>
</feature>
<feature type="region of interest" description="Disordered" evidence="1">
    <location>
        <begin position="68"/>
        <end position="142"/>
    </location>
</feature>
<organism evidence="3">
    <name type="scientific">Boechera stricta</name>
    <name type="common">Drummond's rockcress</name>
    <name type="synonym">Boechera drummondii</name>
    <dbReference type="NCBI Taxonomy" id="72658"/>
    <lineage>
        <taxon>Eukaryota</taxon>
        <taxon>Viridiplantae</taxon>
        <taxon>Streptophyta</taxon>
        <taxon>Embryophyta</taxon>
        <taxon>Tracheophyta</taxon>
        <taxon>Spermatophyta</taxon>
        <taxon>Magnoliopsida</taxon>
        <taxon>eudicotyledons</taxon>
        <taxon>Gunneridae</taxon>
        <taxon>Pentapetalae</taxon>
        <taxon>rosids</taxon>
        <taxon>malvids</taxon>
        <taxon>Brassicales</taxon>
        <taxon>Brassicaceae</taxon>
        <taxon>Boechereae</taxon>
        <taxon>Boechera</taxon>
    </lineage>
</organism>
<dbReference type="InterPro" id="IPR052343">
    <property type="entry name" value="Retrotransposon-Effector_Assoc"/>
</dbReference>
<evidence type="ECO:0000256" key="1">
    <source>
        <dbReference type="SAM" id="MobiDB-lite"/>
    </source>
</evidence>
<reference evidence="3" key="2">
    <citation type="submission" date="2012-05" db="EMBL/GenBank/DDBJ databases">
        <authorList>
            <person name="Savar N.S."/>
            <person name="Jahanian-Najafabadi A."/>
            <person name="Bouzari S."/>
        </authorList>
    </citation>
    <scope>NUCLEOTIDE SEQUENCE</scope>
</reference>
<dbReference type="PANTHER" id="PTHR46890:SF48">
    <property type="entry name" value="RNA-DIRECTED DNA POLYMERASE"/>
    <property type="match status" value="1"/>
</dbReference>
<dbReference type="PANTHER" id="PTHR46890">
    <property type="entry name" value="NON-LTR RETROLELEMENT REVERSE TRANSCRIPTASE-LIKE PROTEIN-RELATED"/>
    <property type="match status" value="1"/>
</dbReference>
<dbReference type="SUPFAM" id="SSF56219">
    <property type="entry name" value="DNase I-like"/>
    <property type="match status" value="1"/>
</dbReference>
<dbReference type="InterPro" id="IPR036691">
    <property type="entry name" value="Endo/exonu/phosph_ase_sf"/>
</dbReference>
<name>K4FQQ8_BOEST</name>